<evidence type="ECO:0000256" key="1">
    <source>
        <dbReference type="ARBA" id="ARBA00022448"/>
    </source>
</evidence>
<dbReference type="PANTHER" id="PTHR45772">
    <property type="entry name" value="CONSERVED COMPONENT OF ABC TRANSPORTER FOR NATURAL AMINO ACIDS-RELATED"/>
    <property type="match status" value="1"/>
</dbReference>
<proteinExistence type="predicted"/>
<dbReference type="InterPro" id="IPR003439">
    <property type="entry name" value="ABC_transporter-like_ATP-bd"/>
</dbReference>
<keyword evidence="6" id="KW-1185">Reference proteome</keyword>
<dbReference type="PROSITE" id="PS50893">
    <property type="entry name" value="ABC_TRANSPORTER_2"/>
    <property type="match status" value="1"/>
</dbReference>
<dbReference type="CDD" id="cd03219">
    <property type="entry name" value="ABC_Mj1267_LivG_branched"/>
    <property type="match status" value="1"/>
</dbReference>
<keyword evidence="1" id="KW-0813">Transport</keyword>
<dbReference type="EMBL" id="NRRL01000031">
    <property type="protein sequence ID" value="MBK1668818.1"/>
    <property type="molecule type" value="Genomic_DNA"/>
</dbReference>
<dbReference type="InterPro" id="IPR003593">
    <property type="entry name" value="AAA+_ATPase"/>
</dbReference>
<reference evidence="5 6" key="1">
    <citation type="journal article" date="2020" name="Microorganisms">
        <title>Osmotic Adaptation and Compatible Solute Biosynthesis of Phototrophic Bacteria as Revealed from Genome Analyses.</title>
        <authorList>
            <person name="Imhoff J.F."/>
            <person name="Rahn T."/>
            <person name="Kunzel S."/>
            <person name="Keller A."/>
            <person name="Neulinger S.C."/>
        </authorList>
    </citation>
    <scope>NUCLEOTIDE SEQUENCE [LARGE SCALE GENOMIC DNA]</scope>
    <source>
        <strain evidence="5 6">DSM 9895</strain>
    </source>
</reference>
<evidence type="ECO:0000259" key="4">
    <source>
        <dbReference type="PROSITE" id="PS50893"/>
    </source>
</evidence>
<protein>
    <submittedName>
        <fullName evidence="5">ABC transporter ATP-binding protein</fullName>
    </submittedName>
</protein>
<gene>
    <name evidence="5" type="ORF">CKO28_12330</name>
</gene>
<name>A0ABS1DF21_9PROT</name>
<dbReference type="Proteomes" id="UP001296873">
    <property type="component" value="Unassembled WGS sequence"/>
</dbReference>
<dbReference type="SUPFAM" id="SSF52540">
    <property type="entry name" value="P-loop containing nucleoside triphosphate hydrolases"/>
    <property type="match status" value="1"/>
</dbReference>
<dbReference type="GO" id="GO:0005524">
    <property type="term" value="F:ATP binding"/>
    <property type="evidence" value="ECO:0007669"/>
    <property type="project" value="UniProtKB-KW"/>
</dbReference>
<evidence type="ECO:0000256" key="2">
    <source>
        <dbReference type="ARBA" id="ARBA00022741"/>
    </source>
</evidence>
<dbReference type="PANTHER" id="PTHR45772:SF7">
    <property type="entry name" value="AMINO ACID ABC TRANSPORTER ATP-BINDING PROTEIN"/>
    <property type="match status" value="1"/>
</dbReference>
<dbReference type="SMART" id="SM00382">
    <property type="entry name" value="AAA"/>
    <property type="match status" value="1"/>
</dbReference>
<evidence type="ECO:0000256" key="3">
    <source>
        <dbReference type="ARBA" id="ARBA00022840"/>
    </source>
</evidence>
<evidence type="ECO:0000313" key="6">
    <source>
        <dbReference type="Proteomes" id="UP001296873"/>
    </source>
</evidence>
<dbReference type="InterPro" id="IPR032823">
    <property type="entry name" value="BCA_ABC_TP_C"/>
</dbReference>
<comment type="caution">
    <text evidence="5">The sequence shown here is derived from an EMBL/GenBank/DDBJ whole genome shotgun (WGS) entry which is preliminary data.</text>
</comment>
<dbReference type="Pfam" id="PF12399">
    <property type="entry name" value="BCA_ABC_TP_C"/>
    <property type="match status" value="1"/>
</dbReference>
<feature type="domain" description="ABC transporter" evidence="4">
    <location>
        <begin position="5"/>
        <end position="247"/>
    </location>
</feature>
<dbReference type="Gene3D" id="3.40.50.300">
    <property type="entry name" value="P-loop containing nucleotide triphosphate hydrolases"/>
    <property type="match status" value="1"/>
</dbReference>
<sequence length="251" mass="26901">MTAALQLHGITRQFGGVTAVSNVDLRLEPGERCALLGPNGAGKTTLFNVIAGDITPSSGRIELFGEDVTRHTVAARVWRGLRRTYQKSALFDQLSVAENLFLGALGPGGRGHLTVTHGLTAQRQRWRVVERTADRVGLADRLMTPAHALSHGERRQLEIGLALGQESRLILLDEPAAGLSPDERTTLTELLKGLSRDSALVMIEHDMDMALALTERVVVLSDGALVAEGTPDQIADDPMVREVYLGAGGSA</sequence>
<dbReference type="RefSeq" id="WP_200341140.1">
    <property type="nucleotide sequence ID" value="NZ_NRRL01000031.1"/>
</dbReference>
<organism evidence="5 6">
    <name type="scientific">Rhodovibrio sodomensis</name>
    <dbReference type="NCBI Taxonomy" id="1088"/>
    <lineage>
        <taxon>Bacteria</taxon>
        <taxon>Pseudomonadati</taxon>
        <taxon>Pseudomonadota</taxon>
        <taxon>Alphaproteobacteria</taxon>
        <taxon>Rhodospirillales</taxon>
        <taxon>Rhodovibrionaceae</taxon>
        <taxon>Rhodovibrio</taxon>
    </lineage>
</organism>
<dbReference type="Pfam" id="PF00005">
    <property type="entry name" value="ABC_tran"/>
    <property type="match status" value="1"/>
</dbReference>
<dbReference type="InterPro" id="IPR027417">
    <property type="entry name" value="P-loop_NTPase"/>
</dbReference>
<evidence type="ECO:0000313" key="5">
    <source>
        <dbReference type="EMBL" id="MBK1668818.1"/>
    </source>
</evidence>
<dbReference type="InterPro" id="IPR051120">
    <property type="entry name" value="ABC_AA/LPS_Transport"/>
</dbReference>
<keyword evidence="2" id="KW-0547">Nucleotide-binding</keyword>
<accession>A0ABS1DF21</accession>
<keyword evidence="3 5" id="KW-0067">ATP-binding</keyword>